<feature type="transmembrane region" description="Helical" evidence="6">
    <location>
        <begin position="379"/>
        <end position="398"/>
    </location>
</feature>
<evidence type="ECO:0000256" key="3">
    <source>
        <dbReference type="ARBA" id="ARBA00022989"/>
    </source>
</evidence>
<organism evidence="8 9">
    <name type="scientific">Brevibacterium pityocampae</name>
    <dbReference type="NCBI Taxonomy" id="506594"/>
    <lineage>
        <taxon>Bacteria</taxon>
        <taxon>Bacillati</taxon>
        <taxon>Actinomycetota</taxon>
        <taxon>Actinomycetes</taxon>
        <taxon>Micrococcales</taxon>
        <taxon>Brevibacteriaceae</taxon>
        <taxon>Brevibacterium</taxon>
    </lineage>
</organism>
<keyword evidence="2 6" id="KW-0812">Transmembrane</keyword>
<dbReference type="Pfam" id="PF07690">
    <property type="entry name" value="MFS_1"/>
    <property type="match status" value="1"/>
</dbReference>
<sequence>MKPAEEPRTDPAVRAHHARARLGASLFFFLNGFLISGLLTRLPEVKGLLALTEVEFGFIIAALPVGSIAAAALPAPLIRRFGAAAVASAGTAVLALVFTAAAAVAALGPGAEAGTGPGSGGPAAWAPAIPWIVAGLIALAGFLDAVVDAAQNVHGLIVEQARGTSIFNSLHAIWSVGSVTGGGLGLLASTLRIPLWAHLSVSGAIGVGLALWAWRLSGPNPFASDRTGPAPRKRTVIPDEDDSGETTDVAGASAVPGASPADARPAAGATAAEETGTPDGTSVGDTAGGEAARPASSASGPDRSAAPSKWALLAGVIALGLLGAFVEDLGMNWSSLYFSEVGGVGVQFAGIAFVVALTGQLIARFTADRLTDRIGRPGVVLSGGVCVTIGMLIAMGVAQPWAVVVGFFLSGYGSATFIPTAYAAAGMIPGFGHGMGITLASWALRIAMLSSSPLIGLTAGALGLRYALVITVVAGLGAIVLAFTPVLRSVDTGRR</sequence>
<feature type="domain" description="Major facilitator superfamily (MFS) profile" evidence="7">
    <location>
        <begin position="313"/>
        <end position="495"/>
    </location>
</feature>
<feature type="transmembrane region" description="Helical" evidence="6">
    <location>
        <begin position="437"/>
        <end position="460"/>
    </location>
</feature>
<comment type="caution">
    <text evidence="8">The sequence shown here is derived from an EMBL/GenBank/DDBJ whole genome shotgun (WGS) entry which is preliminary data.</text>
</comment>
<dbReference type="PANTHER" id="PTHR23514">
    <property type="entry name" value="BYPASS OF STOP CODON PROTEIN 6"/>
    <property type="match status" value="1"/>
</dbReference>
<feature type="region of interest" description="Disordered" evidence="5">
    <location>
        <begin position="222"/>
        <end position="303"/>
    </location>
</feature>
<evidence type="ECO:0000256" key="6">
    <source>
        <dbReference type="SAM" id="Phobius"/>
    </source>
</evidence>
<proteinExistence type="predicted"/>
<dbReference type="RefSeq" id="WP_295690593.1">
    <property type="nucleotide sequence ID" value="NZ_BAABGL010000004.1"/>
</dbReference>
<feature type="transmembrane region" description="Helical" evidence="6">
    <location>
        <begin position="346"/>
        <end position="367"/>
    </location>
</feature>
<dbReference type="SUPFAM" id="SSF103473">
    <property type="entry name" value="MFS general substrate transporter"/>
    <property type="match status" value="1"/>
</dbReference>
<protein>
    <recommendedName>
        <fullName evidence="7">Major facilitator superfamily (MFS) profile domain-containing protein</fullName>
    </recommendedName>
</protein>
<dbReference type="InterPro" id="IPR051788">
    <property type="entry name" value="MFS_Transporter"/>
</dbReference>
<feature type="transmembrane region" description="Helical" evidence="6">
    <location>
        <begin position="54"/>
        <end position="73"/>
    </location>
</feature>
<evidence type="ECO:0000259" key="7">
    <source>
        <dbReference type="PROSITE" id="PS50850"/>
    </source>
</evidence>
<feature type="compositionally biased region" description="Low complexity" evidence="5">
    <location>
        <begin position="248"/>
        <end position="281"/>
    </location>
</feature>
<gene>
    <name evidence="8" type="ORF">GCM10023167_10710</name>
</gene>
<evidence type="ECO:0000256" key="4">
    <source>
        <dbReference type="ARBA" id="ARBA00023136"/>
    </source>
</evidence>
<keyword evidence="4 6" id="KW-0472">Membrane</keyword>
<evidence type="ECO:0000256" key="2">
    <source>
        <dbReference type="ARBA" id="ARBA00022692"/>
    </source>
</evidence>
<feature type="transmembrane region" description="Helical" evidence="6">
    <location>
        <begin position="466"/>
        <end position="487"/>
    </location>
</feature>
<dbReference type="EMBL" id="BAABGL010000004">
    <property type="protein sequence ID" value="GAA4387112.1"/>
    <property type="molecule type" value="Genomic_DNA"/>
</dbReference>
<comment type="subcellular location">
    <subcellularLocation>
        <location evidence="1">Cell membrane</location>
        <topology evidence="1">Multi-pass membrane protein</topology>
    </subcellularLocation>
</comment>
<accession>A0ABP8J914</accession>
<feature type="transmembrane region" description="Helical" evidence="6">
    <location>
        <begin position="195"/>
        <end position="214"/>
    </location>
</feature>
<reference evidence="9" key="1">
    <citation type="journal article" date="2019" name="Int. J. Syst. Evol. Microbiol.">
        <title>The Global Catalogue of Microorganisms (GCM) 10K type strain sequencing project: providing services to taxonomists for standard genome sequencing and annotation.</title>
        <authorList>
            <consortium name="The Broad Institute Genomics Platform"/>
            <consortium name="The Broad Institute Genome Sequencing Center for Infectious Disease"/>
            <person name="Wu L."/>
            <person name="Ma J."/>
        </authorList>
    </citation>
    <scope>NUCLEOTIDE SEQUENCE [LARGE SCALE GENOMIC DNA]</scope>
    <source>
        <strain evidence="9">JCM 17808</strain>
    </source>
</reference>
<evidence type="ECO:0000313" key="8">
    <source>
        <dbReference type="EMBL" id="GAA4387112.1"/>
    </source>
</evidence>
<keyword evidence="3 6" id="KW-1133">Transmembrane helix</keyword>
<dbReference type="Proteomes" id="UP001500642">
    <property type="component" value="Unassembled WGS sequence"/>
</dbReference>
<feature type="transmembrane region" description="Helical" evidence="6">
    <location>
        <begin position="128"/>
        <end position="147"/>
    </location>
</feature>
<feature type="transmembrane region" description="Helical" evidence="6">
    <location>
        <begin position="168"/>
        <end position="189"/>
    </location>
</feature>
<dbReference type="InterPro" id="IPR036259">
    <property type="entry name" value="MFS_trans_sf"/>
</dbReference>
<evidence type="ECO:0000313" key="9">
    <source>
        <dbReference type="Proteomes" id="UP001500642"/>
    </source>
</evidence>
<evidence type="ECO:0000256" key="5">
    <source>
        <dbReference type="SAM" id="MobiDB-lite"/>
    </source>
</evidence>
<dbReference type="PROSITE" id="PS50850">
    <property type="entry name" value="MFS"/>
    <property type="match status" value="1"/>
</dbReference>
<evidence type="ECO:0000256" key="1">
    <source>
        <dbReference type="ARBA" id="ARBA00004651"/>
    </source>
</evidence>
<feature type="transmembrane region" description="Helical" evidence="6">
    <location>
        <begin position="21"/>
        <end position="42"/>
    </location>
</feature>
<dbReference type="Gene3D" id="1.20.1250.20">
    <property type="entry name" value="MFS general substrate transporter like domains"/>
    <property type="match status" value="1"/>
</dbReference>
<keyword evidence="9" id="KW-1185">Reference proteome</keyword>
<feature type="transmembrane region" description="Helical" evidence="6">
    <location>
        <begin position="310"/>
        <end position="326"/>
    </location>
</feature>
<dbReference type="PANTHER" id="PTHR23514:SF13">
    <property type="entry name" value="INNER MEMBRANE PROTEIN YBJJ"/>
    <property type="match status" value="1"/>
</dbReference>
<feature type="transmembrane region" description="Helical" evidence="6">
    <location>
        <begin position="85"/>
        <end position="108"/>
    </location>
</feature>
<dbReference type="InterPro" id="IPR020846">
    <property type="entry name" value="MFS_dom"/>
</dbReference>
<dbReference type="InterPro" id="IPR011701">
    <property type="entry name" value="MFS"/>
</dbReference>
<name>A0ABP8J914_9MICO</name>